<dbReference type="EMBL" id="FQUC01000020">
    <property type="protein sequence ID" value="SHG28461.1"/>
    <property type="molecule type" value="Genomic_DNA"/>
</dbReference>
<dbReference type="RefSeq" id="WP_062184409.1">
    <property type="nucleotide sequence ID" value="NZ_BBXL01000027.1"/>
</dbReference>
<keyword evidence="2" id="KW-1185">Reference proteome</keyword>
<name>A0A1M5IJL6_9BACT</name>
<sequence>MQNAQELLYKWLKEVGDVRYERIKQTCEYLNIKLNLDLEKPIYNIFYPLLYSGTVEFAGNSRYHMAPECIIFKHRDSQVVLNPVLTDGLQQTSYIGIYLHKDIDKFNGPNRFNFNLESILGNMPSIDHCVLSMQEVYDIKRDDFEHYIGVVSRKINDTKKWYFIDCEHNKCYAIPHHSINPDALNIAYSYDRVIKQENNGIYDVKNKELRVPIFHMPIIIYRALMIESLFAESMPYIDNGYYVFKNVNRRVYTELNRIFCESIKTN</sequence>
<evidence type="ECO:0000313" key="1">
    <source>
        <dbReference type="EMBL" id="SHG28461.1"/>
    </source>
</evidence>
<evidence type="ECO:0000313" key="2">
    <source>
        <dbReference type="Proteomes" id="UP000184480"/>
    </source>
</evidence>
<dbReference type="STRING" id="1346286.SAMN05444362_12012"/>
<reference evidence="2" key="1">
    <citation type="submission" date="2016-11" db="EMBL/GenBank/DDBJ databases">
        <authorList>
            <person name="Varghese N."/>
            <person name="Submissions S."/>
        </authorList>
    </citation>
    <scope>NUCLEOTIDE SEQUENCE [LARGE SCALE GENOMIC DNA]</scope>
    <source>
        <strain evidence="2">DSM 27370</strain>
    </source>
</reference>
<accession>A0A1M5IJL6</accession>
<dbReference type="Proteomes" id="UP000184480">
    <property type="component" value="Unassembled WGS sequence"/>
</dbReference>
<gene>
    <name evidence="1" type="ORF">SAMN05444362_12012</name>
</gene>
<dbReference type="AlphaFoldDB" id="A0A1M5IJL6"/>
<protein>
    <submittedName>
        <fullName evidence="1">Uncharacterized protein</fullName>
    </submittedName>
</protein>
<organism evidence="1 2">
    <name type="scientific">Dysgonomonas macrotermitis</name>
    <dbReference type="NCBI Taxonomy" id="1346286"/>
    <lineage>
        <taxon>Bacteria</taxon>
        <taxon>Pseudomonadati</taxon>
        <taxon>Bacteroidota</taxon>
        <taxon>Bacteroidia</taxon>
        <taxon>Bacteroidales</taxon>
        <taxon>Dysgonomonadaceae</taxon>
        <taxon>Dysgonomonas</taxon>
    </lineage>
</organism>
<proteinExistence type="predicted"/>